<evidence type="ECO:0000313" key="7">
    <source>
        <dbReference type="EMBL" id="MBB6422729.1"/>
    </source>
</evidence>
<dbReference type="Pfam" id="PF00496">
    <property type="entry name" value="SBP_bac_5"/>
    <property type="match status" value="1"/>
</dbReference>
<dbReference type="EMBL" id="JACHFF010000001">
    <property type="protein sequence ID" value="MBB6422729.1"/>
    <property type="molecule type" value="Genomic_DNA"/>
</dbReference>
<dbReference type="SUPFAM" id="SSF53850">
    <property type="entry name" value="Periplasmic binding protein-like II"/>
    <property type="match status" value="1"/>
</dbReference>
<accession>A0A6V7RB04</accession>
<organism evidence="6 8">
    <name type="scientific">Jeotgalicoccus coquinae</name>
    <dbReference type="NCBI Taxonomy" id="709509"/>
    <lineage>
        <taxon>Bacteria</taxon>
        <taxon>Bacillati</taxon>
        <taxon>Bacillota</taxon>
        <taxon>Bacilli</taxon>
        <taxon>Bacillales</taxon>
        <taxon>Staphylococcaceae</taxon>
        <taxon>Jeotgalicoccus</taxon>
    </lineage>
</organism>
<dbReference type="CDD" id="cd08499">
    <property type="entry name" value="PBP2_Ylib_like"/>
    <property type="match status" value="1"/>
</dbReference>
<protein>
    <submittedName>
        <fullName evidence="7">Peptide/nickel transport system substrate-binding protein</fullName>
    </submittedName>
    <submittedName>
        <fullName evidence="6">Periplasmic dipeptide transport protein</fullName>
    </submittedName>
</protein>
<evidence type="ECO:0000313" key="9">
    <source>
        <dbReference type="Proteomes" id="UP000545588"/>
    </source>
</evidence>
<dbReference type="Gene3D" id="3.40.190.10">
    <property type="entry name" value="Periplasmic binding protein-like II"/>
    <property type="match status" value="1"/>
</dbReference>
<reference evidence="7 9" key="2">
    <citation type="submission" date="2020-08" db="EMBL/GenBank/DDBJ databases">
        <title>Genomic Encyclopedia of Type Strains, Phase IV (KMG-IV): sequencing the most valuable type-strain genomes for metagenomic binning, comparative biology and taxonomic classification.</title>
        <authorList>
            <person name="Goeker M."/>
        </authorList>
    </citation>
    <scope>NUCLEOTIDE SEQUENCE [LARGE SCALE GENOMIC DNA]</scope>
    <source>
        <strain evidence="7 9">DSM 22419</strain>
    </source>
</reference>
<dbReference type="Gene3D" id="3.90.76.10">
    <property type="entry name" value="Dipeptide-binding Protein, Domain 1"/>
    <property type="match status" value="1"/>
</dbReference>
<dbReference type="InterPro" id="IPR039424">
    <property type="entry name" value="SBP_5"/>
</dbReference>
<dbReference type="Proteomes" id="UP000545588">
    <property type="component" value="Unassembled WGS sequence"/>
</dbReference>
<dbReference type="PROSITE" id="PS51257">
    <property type="entry name" value="PROKAR_LIPOPROTEIN"/>
    <property type="match status" value="1"/>
</dbReference>
<reference evidence="6 8" key="1">
    <citation type="submission" date="2020-07" db="EMBL/GenBank/DDBJ databases">
        <authorList>
            <person name="Criscuolo A."/>
        </authorList>
    </citation>
    <scope>NUCLEOTIDE SEQUENCE [LARGE SCALE GENOMIC DNA]</scope>
    <source>
        <strain evidence="6">CIP111751</strain>
    </source>
</reference>
<evidence type="ECO:0000259" key="5">
    <source>
        <dbReference type="Pfam" id="PF00496"/>
    </source>
</evidence>
<keyword evidence="9" id="KW-1185">Reference proteome</keyword>
<dbReference type="AlphaFoldDB" id="A0A6V7RB04"/>
<feature type="signal peptide" evidence="4">
    <location>
        <begin position="1"/>
        <end position="19"/>
    </location>
</feature>
<gene>
    <name evidence="6" type="primary">dppA_2</name>
    <name evidence="7" type="ORF">HNR41_000655</name>
    <name evidence="6" type="ORF">JEOCOQ751_00950</name>
</gene>
<dbReference type="RefSeq" id="WP_184281713.1">
    <property type="nucleotide sequence ID" value="NZ_BMCO01000001.1"/>
</dbReference>
<evidence type="ECO:0000256" key="3">
    <source>
        <dbReference type="ARBA" id="ARBA00022729"/>
    </source>
</evidence>
<name>A0A6V7RB04_9STAP</name>
<comment type="caution">
    <text evidence="6">The sequence shown here is derived from an EMBL/GenBank/DDBJ whole genome shotgun (WGS) entry which is preliminary data.</text>
</comment>
<feature type="domain" description="Solute-binding protein family 5" evidence="5">
    <location>
        <begin position="85"/>
        <end position="476"/>
    </location>
</feature>
<dbReference type="PANTHER" id="PTHR30290:SF9">
    <property type="entry name" value="OLIGOPEPTIDE-BINDING PROTEIN APPA"/>
    <property type="match status" value="1"/>
</dbReference>
<keyword evidence="3 4" id="KW-0732">Signal</keyword>
<proteinExistence type="inferred from homology"/>
<evidence type="ECO:0000313" key="6">
    <source>
        <dbReference type="EMBL" id="CAD2074464.1"/>
    </source>
</evidence>
<dbReference type="PIRSF" id="PIRSF002741">
    <property type="entry name" value="MppA"/>
    <property type="match status" value="1"/>
</dbReference>
<keyword evidence="2" id="KW-0813">Transport</keyword>
<dbReference type="GO" id="GO:0043190">
    <property type="term" value="C:ATP-binding cassette (ABC) transporter complex"/>
    <property type="evidence" value="ECO:0007669"/>
    <property type="project" value="InterPro"/>
</dbReference>
<comment type="similarity">
    <text evidence="1">Belongs to the bacterial solute-binding protein 5 family.</text>
</comment>
<dbReference type="GO" id="GO:0042597">
    <property type="term" value="C:periplasmic space"/>
    <property type="evidence" value="ECO:0007669"/>
    <property type="project" value="UniProtKB-ARBA"/>
</dbReference>
<dbReference type="GO" id="GO:0015833">
    <property type="term" value="P:peptide transport"/>
    <property type="evidence" value="ECO:0007669"/>
    <property type="project" value="TreeGrafter"/>
</dbReference>
<dbReference type="EMBL" id="CAJEWA010000005">
    <property type="protein sequence ID" value="CAD2074464.1"/>
    <property type="molecule type" value="Genomic_DNA"/>
</dbReference>
<dbReference type="GO" id="GO:1904680">
    <property type="term" value="F:peptide transmembrane transporter activity"/>
    <property type="evidence" value="ECO:0007669"/>
    <property type="project" value="TreeGrafter"/>
</dbReference>
<dbReference type="Proteomes" id="UP000534001">
    <property type="component" value="Unassembled WGS sequence"/>
</dbReference>
<dbReference type="InterPro" id="IPR000914">
    <property type="entry name" value="SBP_5_dom"/>
</dbReference>
<evidence type="ECO:0000313" key="8">
    <source>
        <dbReference type="Proteomes" id="UP000534001"/>
    </source>
</evidence>
<evidence type="ECO:0000256" key="2">
    <source>
        <dbReference type="ARBA" id="ARBA00022448"/>
    </source>
</evidence>
<sequence>MVKRGFKYFLLLTVVLVLAACSSDENVDEAAGGEGSTEEGAGGTINIGMSEDMVTVDPHGSNDSASAQIRRNIYESLIFQDEALELTPGLATEWEATEDNVWNFKLREGTTFHSGQEFTAADVKATIDRVNDPAVASQVAFLYEMIEEVEIVGDYEVNLHTEYAFAPLPAHLSHNAGGIMSKDLIDRDYQAALDEAGSDVTLEEYYELREEGGEEFQAVADEISEHIGSVTGAETDGTNHLQLADRSPGDSVTLSRFDDFQNGEREFDEVIFRVIPETQARLAELDTGGIDIANEIDTASAERIQNGDATELIESESVRMNYLGFNMEKEPFDDPLVRQAIAHAVDRDEIINGVYDGYGITAQSPLAPDVWGYDEGLESIDVDVERAKELLSESSQPDGFKTTLWVNDDAAIVDSAVYIQNALSEIGITVEVQQSEWGAFLDQTANGEHDMFILGWTTVTADADYGLYALFHSKNFGAPGNRSFYKNEEVDTLLDEGRTNPDEAGRQDAYSEVQQILIDDSPAVYLNHTSFLLGVNTDGVSNIGLDPVGNIRLENASFSTEEE</sequence>
<dbReference type="InterPro" id="IPR030678">
    <property type="entry name" value="Peptide/Ni-bd"/>
</dbReference>
<evidence type="ECO:0000256" key="4">
    <source>
        <dbReference type="SAM" id="SignalP"/>
    </source>
</evidence>
<evidence type="ECO:0000256" key="1">
    <source>
        <dbReference type="ARBA" id="ARBA00005695"/>
    </source>
</evidence>
<feature type="chain" id="PRO_5039561870" evidence="4">
    <location>
        <begin position="20"/>
        <end position="563"/>
    </location>
</feature>
<dbReference type="Gene3D" id="3.10.105.10">
    <property type="entry name" value="Dipeptide-binding Protein, Domain 3"/>
    <property type="match status" value="1"/>
</dbReference>
<dbReference type="PANTHER" id="PTHR30290">
    <property type="entry name" value="PERIPLASMIC BINDING COMPONENT OF ABC TRANSPORTER"/>
    <property type="match status" value="1"/>
</dbReference>